<comment type="caution">
    <text evidence="2">The sequence shown here is derived from an EMBL/GenBank/DDBJ whole genome shotgun (WGS) entry which is preliminary data.</text>
</comment>
<feature type="non-terminal residue" evidence="2">
    <location>
        <position position="1"/>
    </location>
</feature>
<feature type="non-terminal residue" evidence="2">
    <location>
        <position position="525"/>
    </location>
</feature>
<accession>A0AAV5WKG2</accession>
<dbReference type="AlphaFoldDB" id="A0AAV5WKG2"/>
<sequence length="525" mass="58555">GREKTGMRRRGMKIELAEKAYEMEEVHFDGPVPHPMQIPRSVLSDYKIEEENSSVRLPAAPAGRLDAMAPIDNEMEMEEGGEEKENNEEEDEGEVKREAINIDALWRDFMTDYTAGVGIEMADEIIHNIATDPDYVEAVEEGEEDGEQLFYDHFVNQIEMNTVTNEQSGAAVSTLYDFVKRKSVLRRLAKEKEQKTSTVEKKKTKITVDNKKTKKGMKETQKKGVEKGKKGEKTAKAAVPLHIDNAVGRKRNASKRKICHDAMVELGARVRRATNSSLTTDALLHIASSPASPDSSPSPSLPSPSLAQSNPIILSRPSTSVVQQLQQITKLPHLGDPRQMRAAAATTASTDCYDPRRVHKKPPEMEFVQQPPDYDGRSRLVCGPIPMGESLAEVITQFASLKIASFVFTRFEGNVYAWLKAANDERALSLVQWGPFRVGHFSASIHRPGTILVEVNGKVFADYLSLVLSRFGQVIGIEKVGEFEWKATFLDYKEALQAKTVGMEKVNGGYTVKYTTFYAKRFVPT</sequence>
<dbReference type="Proteomes" id="UP001432322">
    <property type="component" value="Unassembled WGS sequence"/>
</dbReference>
<proteinExistence type="predicted"/>
<organism evidence="2 3">
    <name type="scientific">Pristionchus fissidentatus</name>
    <dbReference type="NCBI Taxonomy" id="1538716"/>
    <lineage>
        <taxon>Eukaryota</taxon>
        <taxon>Metazoa</taxon>
        <taxon>Ecdysozoa</taxon>
        <taxon>Nematoda</taxon>
        <taxon>Chromadorea</taxon>
        <taxon>Rhabditida</taxon>
        <taxon>Rhabditina</taxon>
        <taxon>Diplogasteromorpha</taxon>
        <taxon>Diplogasteroidea</taxon>
        <taxon>Neodiplogasteridae</taxon>
        <taxon>Pristionchus</taxon>
    </lineage>
</organism>
<protein>
    <submittedName>
        <fullName evidence="2">Uncharacterized protein</fullName>
    </submittedName>
</protein>
<dbReference type="EMBL" id="BTSY01000006">
    <property type="protein sequence ID" value="GMT32135.1"/>
    <property type="molecule type" value="Genomic_DNA"/>
</dbReference>
<keyword evidence="3" id="KW-1185">Reference proteome</keyword>
<evidence type="ECO:0000313" key="2">
    <source>
        <dbReference type="EMBL" id="GMT32135.1"/>
    </source>
</evidence>
<feature type="region of interest" description="Disordered" evidence="1">
    <location>
        <begin position="210"/>
        <end position="233"/>
    </location>
</feature>
<feature type="compositionally biased region" description="Acidic residues" evidence="1">
    <location>
        <begin position="76"/>
        <end position="93"/>
    </location>
</feature>
<evidence type="ECO:0000256" key="1">
    <source>
        <dbReference type="SAM" id="MobiDB-lite"/>
    </source>
</evidence>
<reference evidence="2" key="1">
    <citation type="submission" date="2023-10" db="EMBL/GenBank/DDBJ databases">
        <title>Genome assembly of Pristionchus species.</title>
        <authorList>
            <person name="Yoshida K."/>
            <person name="Sommer R.J."/>
        </authorList>
    </citation>
    <scope>NUCLEOTIDE SEQUENCE</scope>
    <source>
        <strain evidence="2">RS5133</strain>
    </source>
</reference>
<name>A0AAV5WKG2_9BILA</name>
<feature type="region of interest" description="Disordered" evidence="1">
    <location>
        <begin position="287"/>
        <end position="311"/>
    </location>
</feature>
<feature type="region of interest" description="Disordered" evidence="1">
    <location>
        <begin position="76"/>
        <end position="95"/>
    </location>
</feature>
<evidence type="ECO:0000313" key="3">
    <source>
        <dbReference type="Proteomes" id="UP001432322"/>
    </source>
</evidence>
<gene>
    <name evidence="2" type="ORF">PFISCL1PPCAC_23432</name>
</gene>